<dbReference type="OrthoDB" id="5986190at2759"/>
<dbReference type="Pfam" id="PF13424">
    <property type="entry name" value="TPR_12"/>
    <property type="match status" value="3"/>
</dbReference>
<evidence type="ECO:0000313" key="3">
    <source>
        <dbReference type="EMBL" id="PSN67524.1"/>
    </source>
</evidence>
<evidence type="ECO:0000313" key="4">
    <source>
        <dbReference type="Proteomes" id="UP000240883"/>
    </source>
</evidence>
<feature type="domain" description="AAA+ ATPase" evidence="2">
    <location>
        <begin position="274"/>
        <end position="420"/>
    </location>
</feature>
<evidence type="ECO:0000259" key="2">
    <source>
        <dbReference type="SMART" id="SM00382"/>
    </source>
</evidence>
<dbReference type="Pfam" id="PF13374">
    <property type="entry name" value="TPR_10"/>
    <property type="match status" value="1"/>
</dbReference>
<dbReference type="EMBL" id="KZ678135">
    <property type="protein sequence ID" value="PSN67524.1"/>
    <property type="molecule type" value="Genomic_DNA"/>
</dbReference>
<dbReference type="PANTHER" id="PTHR46082">
    <property type="entry name" value="ATP/GTP-BINDING PROTEIN-RELATED"/>
    <property type="match status" value="1"/>
</dbReference>
<organism evidence="3 4">
    <name type="scientific">Corynespora cassiicola Philippines</name>
    <dbReference type="NCBI Taxonomy" id="1448308"/>
    <lineage>
        <taxon>Eukaryota</taxon>
        <taxon>Fungi</taxon>
        <taxon>Dikarya</taxon>
        <taxon>Ascomycota</taxon>
        <taxon>Pezizomycotina</taxon>
        <taxon>Dothideomycetes</taxon>
        <taxon>Pleosporomycetidae</taxon>
        <taxon>Pleosporales</taxon>
        <taxon>Corynesporascaceae</taxon>
        <taxon>Corynespora</taxon>
    </lineage>
</organism>
<keyword evidence="4" id="KW-1185">Reference proteome</keyword>
<dbReference type="InterPro" id="IPR011990">
    <property type="entry name" value="TPR-like_helical_dom_sf"/>
</dbReference>
<dbReference type="InterPro" id="IPR002182">
    <property type="entry name" value="NB-ARC"/>
</dbReference>
<dbReference type="SUPFAM" id="SSF48452">
    <property type="entry name" value="TPR-like"/>
    <property type="match status" value="2"/>
</dbReference>
<dbReference type="PROSITE" id="PS50005">
    <property type="entry name" value="TPR"/>
    <property type="match status" value="1"/>
</dbReference>
<dbReference type="Gene3D" id="1.25.40.10">
    <property type="entry name" value="Tetratricopeptide repeat domain"/>
    <property type="match status" value="2"/>
</dbReference>
<dbReference type="GO" id="GO:0043531">
    <property type="term" value="F:ADP binding"/>
    <property type="evidence" value="ECO:0007669"/>
    <property type="project" value="InterPro"/>
</dbReference>
<dbReference type="SMART" id="SM00382">
    <property type="entry name" value="AAA"/>
    <property type="match status" value="1"/>
</dbReference>
<dbReference type="Proteomes" id="UP000240883">
    <property type="component" value="Unassembled WGS sequence"/>
</dbReference>
<reference evidence="3 4" key="1">
    <citation type="journal article" date="2018" name="Front. Microbiol.">
        <title>Genome-Wide Analysis of Corynespora cassiicola Leaf Fall Disease Putative Effectors.</title>
        <authorList>
            <person name="Lopez D."/>
            <person name="Ribeiro S."/>
            <person name="Label P."/>
            <person name="Fumanal B."/>
            <person name="Venisse J.S."/>
            <person name="Kohler A."/>
            <person name="de Oliveira R.R."/>
            <person name="Labutti K."/>
            <person name="Lipzen A."/>
            <person name="Lail K."/>
            <person name="Bauer D."/>
            <person name="Ohm R.A."/>
            <person name="Barry K.W."/>
            <person name="Spatafora J."/>
            <person name="Grigoriev I.V."/>
            <person name="Martin F.M."/>
            <person name="Pujade-Renaud V."/>
        </authorList>
    </citation>
    <scope>NUCLEOTIDE SEQUENCE [LARGE SCALE GENOMIC DNA]</scope>
    <source>
        <strain evidence="3 4">Philippines</strain>
    </source>
</reference>
<dbReference type="Pfam" id="PF00931">
    <property type="entry name" value="NB-ARC"/>
    <property type="match status" value="1"/>
</dbReference>
<dbReference type="PANTHER" id="PTHR46082:SF6">
    <property type="entry name" value="AAA+ ATPASE DOMAIN-CONTAINING PROTEIN-RELATED"/>
    <property type="match status" value="1"/>
</dbReference>
<accession>A0A2T2NQ32</accession>
<dbReference type="InterPro" id="IPR027417">
    <property type="entry name" value="P-loop_NTPase"/>
</dbReference>
<sequence length="956" mass="108572">MRLLHYDMFGKLILRDFSGKITPPYAILSHRWGESEVLFEDIANESYKEKKGRRKIEFCAEQAAKDQLQYFWIDTCCIDRWNLSELSRSINSMFFWYKTAKKCYVFLPDVSVPAKTAVNQQKDWEVSLRASEWFRRGWTLQELIAPKSVEFFSSEGQYVGTKQSLEQLVHEVTGVPIEALHSCSLDKFTIPQRIQWVKNRKTTEEEDVVYCLLGILDISMPTSYGEGSEKAWIRLYDEINSSAPFIIPFSQNDNFVGYESELAVLEAMLFGNKQATRMAIVGPGGTGKSQLALEFAYRTRKRNKSCSIFWIDASSIGGIHQSYASIAQKLNISGWNNGKTDVTQILKSHLNKADAGQLLLIFDNADDDHLASAGLSTEGAASLADHLPHSRMCSILFTTTSSDAAKRLAFQNIIRLQQMTPDTAQSMLKRCLDAPLSREEWLEAALLLRELGYLPLAIVQAAAYINTQDITLQDYRSQLAKQKEETLYKDDDLKKNISQEYTKNSFSTTTLLSVSQIHYESPLAEEYLFLMACVDRKDISIELLDAPSPRERETAVRTINSYKLVTRRPAESALDFHRLVHRVLRDRLQHQGVLDRWIQTAIAKLATLFPDDSHSNRSKWRRMLPHAMYALSHSHGGQEDTERIGLAWKCAEALMSDGRYGESEVLFVQVAKLRERALGLEHPETLTSISNLGLVLLRQGKYKEAEAMHRQALQRHEKVLGAEHLNTLISVNNLGLVLSRQGKFGEAEVMHRRALQGRERELREEHFDVLASANNLGLVLERQEKYEEAAVMYQRALRGREKVLGVEHPDTLASVNNLGSVLSRQGKYEKAEVMHRRALRGREKELREEHPNTLASVNNLGLVLEKQGKCKEAEALYRRALQGREKVLRPEHPDTLASVNNLGSVLSRQGEYKEAEAMYRRALKGREKELGEKHPHTLTSMVNLASVLKAQGSASR</sequence>
<protein>
    <submittedName>
        <fullName evidence="3">Kinesin light chain</fullName>
    </submittedName>
</protein>
<dbReference type="InterPro" id="IPR003593">
    <property type="entry name" value="AAA+_ATPase"/>
</dbReference>
<feature type="repeat" description="TPR" evidence="1">
    <location>
        <begin position="896"/>
        <end position="929"/>
    </location>
</feature>
<dbReference type="PRINTS" id="PR00381">
    <property type="entry name" value="KINESINLIGHT"/>
</dbReference>
<keyword evidence="1" id="KW-0802">TPR repeat</keyword>
<dbReference type="SMART" id="SM00028">
    <property type="entry name" value="TPR"/>
    <property type="match status" value="6"/>
</dbReference>
<dbReference type="Gene3D" id="3.40.50.300">
    <property type="entry name" value="P-loop containing nucleotide triphosphate hydrolases"/>
    <property type="match status" value="1"/>
</dbReference>
<name>A0A2T2NQ32_CORCC</name>
<dbReference type="InterPro" id="IPR010730">
    <property type="entry name" value="HET"/>
</dbReference>
<dbReference type="InterPro" id="IPR019734">
    <property type="entry name" value="TPR_rpt"/>
</dbReference>
<dbReference type="STRING" id="1448308.A0A2T2NQ32"/>
<dbReference type="SUPFAM" id="SSF52540">
    <property type="entry name" value="P-loop containing nucleoside triphosphate hydrolases"/>
    <property type="match status" value="1"/>
</dbReference>
<dbReference type="InterPro" id="IPR053137">
    <property type="entry name" value="NLR-like"/>
</dbReference>
<evidence type="ECO:0000256" key="1">
    <source>
        <dbReference type="PROSITE-ProRule" id="PRU00339"/>
    </source>
</evidence>
<gene>
    <name evidence="3" type="ORF">BS50DRAFT_393634</name>
</gene>
<dbReference type="AlphaFoldDB" id="A0A2T2NQ32"/>
<dbReference type="Pfam" id="PF06985">
    <property type="entry name" value="HET"/>
    <property type="match status" value="1"/>
</dbReference>
<proteinExistence type="predicted"/>